<comment type="caution">
    <text evidence="6">The sequence shown here is derived from an EMBL/GenBank/DDBJ whole genome shotgun (WGS) entry which is preliminary data.</text>
</comment>
<organism evidence="6 7">
    <name type="scientific">Colletotrichum phormii</name>
    <dbReference type="NCBI Taxonomy" id="359342"/>
    <lineage>
        <taxon>Eukaryota</taxon>
        <taxon>Fungi</taxon>
        <taxon>Dikarya</taxon>
        <taxon>Ascomycota</taxon>
        <taxon>Pezizomycotina</taxon>
        <taxon>Sordariomycetes</taxon>
        <taxon>Hypocreomycetidae</taxon>
        <taxon>Glomerellales</taxon>
        <taxon>Glomerellaceae</taxon>
        <taxon>Colletotrichum</taxon>
        <taxon>Colletotrichum acutatum species complex</taxon>
    </lineage>
</organism>
<evidence type="ECO:0000256" key="4">
    <source>
        <dbReference type="ARBA" id="ARBA00023136"/>
    </source>
</evidence>
<dbReference type="InterPro" id="IPR029058">
    <property type="entry name" value="AB_hydrolase_fold"/>
</dbReference>
<evidence type="ECO:0000256" key="2">
    <source>
        <dbReference type="ARBA" id="ARBA00022692"/>
    </source>
</evidence>
<gene>
    <name evidence="6" type="ORF">BDP81DRAFT_396218</name>
</gene>
<keyword evidence="2 5" id="KW-0812">Transmembrane</keyword>
<dbReference type="EMBL" id="JAHMHQ010000015">
    <property type="protein sequence ID" value="KAK1634223.1"/>
    <property type="molecule type" value="Genomic_DNA"/>
</dbReference>
<dbReference type="GO" id="GO:0022857">
    <property type="term" value="F:transmembrane transporter activity"/>
    <property type="evidence" value="ECO:0007669"/>
    <property type="project" value="InterPro"/>
</dbReference>
<feature type="transmembrane region" description="Helical" evidence="5">
    <location>
        <begin position="66"/>
        <end position="86"/>
    </location>
</feature>
<dbReference type="PANTHER" id="PTHR23502">
    <property type="entry name" value="MAJOR FACILITATOR SUPERFAMILY"/>
    <property type="match status" value="1"/>
</dbReference>
<dbReference type="Gene3D" id="1.20.1250.20">
    <property type="entry name" value="MFS general substrate transporter like domains"/>
    <property type="match status" value="1"/>
</dbReference>
<evidence type="ECO:0000313" key="6">
    <source>
        <dbReference type="EMBL" id="KAK1634223.1"/>
    </source>
</evidence>
<dbReference type="InterPro" id="IPR036259">
    <property type="entry name" value="MFS_trans_sf"/>
</dbReference>
<dbReference type="InterPro" id="IPR005828">
    <property type="entry name" value="MFS_sugar_transport-like"/>
</dbReference>
<keyword evidence="7" id="KW-1185">Reference proteome</keyword>
<dbReference type="GeneID" id="85473017"/>
<dbReference type="RefSeq" id="XP_060442830.1">
    <property type="nucleotide sequence ID" value="XM_060588155.1"/>
</dbReference>
<evidence type="ECO:0000256" key="5">
    <source>
        <dbReference type="SAM" id="Phobius"/>
    </source>
</evidence>
<dbReference type="AlphaFoldDB" id="A0AAJ0ED20"/>
<evidence type="ECO:0000313" key="7">
    <source>
        <dbReference type="Proteomes" id="UP001243989"/>
    </source>
</evidence>
<dbReference type="Gene3D" id="1.10.3020.20">
    <property type="match status" value="1"/>
</dbReference>
<accession>A0AAJ0ED20</accession>
<sequence length="431" mass="47736">MPSTKDDEPHVDTIEGSATKALAQEDQAYGTVQLLQGGSIVLIPTPNPDPKDRPSQPSDMAQVPHYFFVGSYSAIAVLVPSGLGAVFPSVLKEYSPEDATRATDLLTYPTLFMGIGNLFSMPLCVTIGRRPVFLMSMILLVLSGLWCAFSTSLSSHIAGRNFYSIASGQSEALAPFIIEEIHFLHERGAKLSWFIGLQTVGTAAIKGAVALAVDLPKVVLQIVPKGYYAFELSLGAAGLPETAIAPWEGCGDLYREQFARGGVYAGDLFDELIVKHMLKGRGGIESFREMYARHPLANAWWNDKRPDMKRINVPTYITGTWTNTMHGMGAIRGWLEVQSSEKWLRWHPWQEWCSSRHGQATGTLNNITNALTTQKHYSPAPWPTLYPYSRQEPVGPIGSLDRYFKGLITDSEGFQAFLYVTDFFQKICPRY</sequence>
<protein>
    <submittedName>
        <fullName evidence="6">Uncharacterized protein</fullName>
    </submittedName>
</protein>
<dbReference type="Gene3D" id="3.40.50.1820">
    <property type="entry name" value="alpha/beta hydrolase"/>
    <property type="match status" value="1"/>
</dbReference>
<proteinExistence type="predicted"/>
<keyword evidence="4 5" id="KW-0472">Membrane</keyword>
<dbReference type="GO" id="GO:0005886">
    <property type="term" value="C:plasma membrane"/>
    <property type="evidence" value="ECO:0007669"/>
    <property type="project" value="TreeGrafter"/>
</dbReference>
<dbReference type="SUPFAM" id="SSF53474">
    <property type="entry name" value="alpha/beta-Hydrolases"/>
    <property type="match status" value="1"/>
</dbReference>
<name>A0AAJ0ED20_9PEZI</name>
<dbReference type="PANTHER" id="PTHR23502:SF164">
    <property type="entry name" value="MAJOR FACILITATOR SUPERFAMILY (MFS) PROFILE DOMAIN-CONTAINING PROTEIN"/>
    <property type="match status" value="1"/>
</dbReference>
<evidence type="ECO:0000256" key="1">
    <source>
        <dbReference type="ARBA" id="ARBA00004141"/>
    </source>
</evidence>
<evidence type="ECO:0000256" key="3">
    <source>
        <dbReference type="ARBA" id="ARBA00022989"/>
    </source>
</evidence>
<feature type="transmembrane region" description="Helical" evidence="5">
    <location>
        <begin position="132"/>
        <end position="153"/>
    </location>
</feature>
<dbReference type="Pfam" id="PF00083">
    <property type="entry name" value="Sugar_tr"/>
    <property type="match status" value="1"/>
</dbReference>
<comment type="subcellular location">
    <subcellularLocation>
        <location evidence="1">Membrane</location>
        <topology evidence="1">Multi-pass membrane protein</topology>
    </subcellularLocation>
</comment>
<dbReference type="SUPFAM" id="SSF103473">
    <property type="entry name" value="MFS general substrate transporter"/>
    <property type="match status" value="1"/>
</dbReference>
<reference evidence="6" key="1">
    <citation type="submission" date="2021-06" db="EMBL/GenBank/DDBJ databases">
        <title>Comparative genomics, transcriptomics and evolutionary studies reveal genomic signatures of adaptation to plant cell wall in hemibiotrophic fungi.</title>
        <authorList>
            <consortium name="DOE Joint Genome Institute"/>
            <person name="Baroncelli R."/>
            <person name="Diaz J.F."/>
            <person name="Benocci T."/>
            <person name="Peng M."/>
            <person name="Battaglia E."/>
            <person name="Haridas S."/>
            <person name="Andreopoulos W."/>
            <person name="Labutti K."/>
            <person name="Pangilinan J."/>
            <person name="Floch G.L."/>
            <person name="Makela M.R."/>
            <person name="Henrissat B."/>
            <person name="Grigoriev I.V."/>
            <person name="Crouch J.A."/>
            <person name="De Vries R.P."/>
            <person name="Sukno S.A."/>
            <person name="Thon M.R."/>
        </authorList>
    </citation>
    <scope>NUCLEOTIDE SEQUENCE</scope>
    <source>
        <strain evidence="6">CBS 102054</strain>
    </source>
</reference>
<dbReference type="Proteomes" id="UP001243989">
    <property type="component" value="Unassembled WGS sequence"/>
</dbReference>
<feature type="transmembrane region" description="Helical" evidence="5">
    <location>
        <begin position="106"/>
        <end position="125"/>
    </location>
</feature>
<keyword evidence="3 5" id="KW-1133">Transmembrane helix</keyword>